<feature type="chain" id="PRO_5002434386" evidence="1">
    <location>
        <begin position="20"/>
        <end position="70"/>
    </location>
</feature>
<organism evidence="2">
    <name type="scientific">Anguilla anguilla</name>
    <name type="common">European freshwater eel</name>
    <name type="synonym">Muraena anguilla</name>
    <dbReference type="NCBI Taxonomy" id="7936"/>
    <lineage>
        <taxon>Eukaryota</taxon>
        <taxon>Metazoa</taxon>
        <taxon>Chordata</taxon>
        <taxon>Craniata</taxon>
        <taxon>Vertebrata</taxon>
        <taxon>Euteleostomi</taxon>
        <taxon>Actinopterygii</taxon>
        <taxon>Neopterygii</taxon>
        <taxon>Teleostei</taxon>
        <taxon>Anguilliformes</taxon>
        <taxon>Anguillidae</taxon>
        <taxon>Anguilla</taxon>
    </lineage>
</organism>
<sequence length="70" mass="7334">MAWSSSCCLSILTSCAVVASPVFSNGESPGTLKSAPYTAHSELTQLNWDLERLRSSTAPSSTLGLAQMGK</sequence>
<dbReference type="AlphaFoldDB" id="A0A0E9WBN9"/>
<feature type="signal peptide" evidence="1">
    <location>
        <begin position="1"/>
        <end position="19"/>
    </location>
</feature>
<keyword evidence="1" id="KW-0732">Signal</keyword>
<accession>A0A0E9WBN9</accession>
<reference evidence="2" key="2">
    <citation type="journal article" date="2015" name="Fish Shellfish Immunol.">
        <title>Early steps in the European eel (Anguilla anguilla)-Vibrio vulnificus interaction in the gills: Role of the RtxA13 toxin.</title>
        <authorList>
            <person name="Callol A."/>
            <person name="Pajuelo D."/>
            <person name="Ebbesson L."/>
            <person name="Teles M."/>
            <person name="MacKenzie S."/>
            <person name="Amaro C."/>
        </authorList>
    </citation>
    <scope>NUCLEOTIDE SEQUENCE</scope>
</reference>
<reference evidence="2" key="1">
    <citation type="submission" date="2014-11" db="EMBL/GenBank/DDBJ databases">
        <authorList>
            <person name="Amaro Gonzalez C."/>
        </authorList>
    </citation>
    <scope>NUCLEOTIDE SEQUENCE</scope>
</reference>
<evidence type="ECO:0000256" key="1">
    <source>
        <dbReference type="SAM" id="SignalP"/>
    </source>
</evidence>
<name>A0A0E9WBN9_ANGAN</name>
<proteinExistence type="predicted"/>
<evidence type="ECO:0000313" key="2">
    <source>
        <dbReference type="EMBL" id="JAH86903.1"/>
    </source>
</evidence>
<dbReference type="EMBL" id="GBXM01021674">
    <property type="protein sequence ID" value="JAH86903.1"/>
    <property type="molecule type" value="Transcribed_RNA"/>
</dbReference>
<protein>
    <submittedName>
        <fullName evidence="2">Uncharacterized protein</fullName>
    </submittedName>
</protein>